<dbReference type="OrthoDB" id="129281at2759"/>
<dbReference type="AlphaFoldDB" id="A0A329SMF5"/>
<sequence>MIVLLHRNANAKHLAALGALNERQQMLHSDDEAVFKDQAVRAENALLEMDKILLRPAYKDLMGCSVDTFFENCGNTKAFVLESNMTLPFVAQVTANAVWKVMTTDKMKYHCYEHRVAYKSDTVVSQAFGIHFITDVSDADFRCKYTVHRFNDGGRIVLVWVALLEPVELNELQYHGVRCRQIGWVEFSDLQLETTTATLARSYSRLSVEADDDAENKELQTRSLFNLAQPLHDKVGTLYLAHLEKALVEEDWKTHGFADPVTSSY</sequence>
<comment type="caution">
    <text evidence="5">The sequence shown here is derived from an EMBL/GenBank/DDBJ whole genome shotgun (WGS) entry which is preliminary data.</text>
</comment>
<dbReference type="Proteomes" id="UP000736787">
    <property type="component" value="Unassembled WGS sequence"/>
</dbReference>
<gene>
    <name evidence="5" type="ORF">PC110_g5700</name>
    <name evidence="1" type="ORF">PC113_g15844</name>
    <name evidence="2" type="ORF">PC117_g17213</name>
    <name evidence="3" type="ORF">PC118_g16068</name>
    <name evidence="4" type="ORF">PC129_g14494</name>
</gene>
<dbReference type="EMBL" id="RCMV01000625">
    <property type="protein sequence ID" value="KAG3214595.1"/>
    <property type="molecule type" value="Genomic_DNA"/>
</dbReference>
<name>A0A329SMF5_9STRA</name>
<keyword evidence="6" id="KW-1185">Reference proteome</keyword>
<evidence type="ECO:0000313" key="3">
    <source>
        <dbReference type="EMBL" id="KAG2971817.1"/>
    </source>
</evidence>
<dbReference type="EMBL" id="RCMK01000639">
    <property type="protein sequence ID" value="KAG2918040.1"/>
    <property type="molecule type" value="Genomic_DNA"/>
</dbReference>
<evidence type="ECO:0000313" key="5">
    <source>
        <dbReference type="EMBL" id="RAW38047.1"/>
    </source>
</evidence>
<organism evidence="5 6">
    <name type="scientific">Phytophthora cactorum</name>
    <dbReference type="NCBI Taxonomy" id="29920"/>
    <lineage>
        <taxon>Eukaryota</taxon>
        <taxon>Sar</taxon>
        <taxon>Stramenopiles</taxon>
        <taxon>Oomycota</taxon>
        <taxon>Peronosporomycetes</taxon>
        <taxon>Peronosporales</taxon>
        <taxon>Peronosporaceae</taxon>
        <taxon>Phytophthora</taxon>
    </lineage>
</organism>
<evidence type="ECO:0000313" key="6">
    <source>
        <dbReference type="Proteomes" id="UP000251314"/>
    </source>
</evidence>
<dbReference type="EMBL" id="RCMG01000603">
    <property type="protein sequence ID" value="KAG2851520.1"/>
    <property type="molecule type" value="Genomic_DNA"/>
</dbReference>
<dbReference type="EMBL" id="MJFZ01000097">
    <property type="protein sequence ID" value="RAW38047.1"/>
    <property type="molecule type" value="Genomic_DNA"/>
</dbReference>
<dbReference type="Proteomes" id="UP000697107">
    <property type="component" value="Unassembled WGS sequence"/>
</dbReference>
<protein>
    <recommendedName>
        <fullName evidence="7">START-like domain</fullName>
    </recommendedName>
</protein>
<evidence type="ECO:0000313" key="2">
    <source>
        <dbReference type="EMBL" id="KAG2918040.1"/>
    </source>
</evidence>
<evidence type="ECO:0008006" key="7">
    <source>
        <dbReference type="Google" id="ProtNLM"/>
    </source>
</evidence>
<reference evidence="4" key="2">
    <citation type="submission" date="2018-05" db="EMBL/GenBank/DDBJ databases">
        <title>Effector identification in a new, highly contiguous assembly of the strawberry crown rot pathogen Phytophthora cactorum.</title>
        <authorList>
            <person name="Armitage A.D."/>
            <person name="Nellist C.F."/>
            <person name="Bates H."/>
            <person name="Vickerstaff R.J."/>
            <person name="Harrison R.J."/>
        </authorList>
    </citation>
    <scope>NUCLEOTIDE SEQUENCE</scope>
    <source>
        <strain evidence="1">15-7</strain>
        <strain evidence="2">4040</strain>
        <strain evidence="3">P415</strain>
        <strain evidence="4">P421</strain>
    </source>
</reference>
<dbReference type="VEuPathDB" id="FungiDB:PC110_g5700"/>
<dbReference type="EMBL" id="RCML01000650">
    <property type="protein sequence ID" value="KAG2971817.1"/>
    <property type="molecule type" value="Genomic_DNA"/>
</dbReference>
<dbReference type="Proteomes" id="UP000735874">
    <property type="component" value="Unassembled WGS sequence"/>
</dbReference>
<reference evidence="5 6" key="1">
    <citation type="submission" date="2018-01" db="EMBL/GenBank/DDBJ databases">
        <title>Draft genome of the strawberry crown rot pathogen Phytophthora cactorum.</title>
        <authorList>
            <person name="Armitage A.D."/>
            <person name="Lysoe E."/>
            <person name="Nellist C.F."/>
            <person name="Harrison R.J."/>
            <person name="Brurberg M.B."/>
        </authorList>
    </citation>
    <scope>NUCLEOTIDE SEQUENCE [LARGE SCALE GENOMIC DNA]</scope>
    <source>
        <strain evidence="5 6">10300</strain>
    </source>
</reference>
<dbReference type="Proteomes" id="UP000251314">
    <property type="component" value="Unassembled WGS sequence"/>
</dbReference>
<evidence type="ECO:0000313" key="4">
    <source>
        <dbReference type="EMBL" id="KAG3214595.1"/>
    </source>
</evidence>
<accession>A0A329SMF5</accession>
<proteinExistence type="predicted"/>
<evidence type="ECO:0000313" key="1">
    <source>
        <dbReference type="EMBL" id="KAG2851520.1"/>
    </source>
</evidence>
<dbReference type="Proteomes" id="UP000760860">
    <property type="component" value="Unassembled WGS sequence"/>
</dbReference>